<accession>A0AAV4WZV0</accession>
<proteinExistence type="predicted"/>
<evidence type="ECO:0000313" key="1">
    <source>
        <dbReference type="EMBL" id="GIY88432.1"/>
    </source>
</evidence>
<name>A0AAV4WZV0_CAEEX</name>
<protein>
    <submittedName>
        <fullName evidence="1">Uncharacterized protein</fullName>
    </submittedName>
</protein>
<evidence type="ECO:0000313" key="2">
    <source>
        <dbReference type="Proteomes" id="UP001054945"/>
    </source>
</evidence>
<reference evidence="1 2" key="1">
    <citation type="submission" date="2021-06" db="EMBL/GenBank/DDBJ databases">
        <title>Caerostris extrusa draft genome.</title>
        <authorList>
            <person name="Kono N."/>
            <person name="Arakawa K."/>
        </authorList>
    </citation>
    <scope>NUCLEOTIDE SEQUENCE [LARGE SCALE GENOMIC DNA]</scope>
</reference>
<keyword evidence="2" id="KW-1185">Reference proteome</keyword>
<dbReference type="EMBL" id="BPLR01017066">
    <property type="protein sequence ID" value="GIY88432.1"/>
    <property type="molecule type" value="Genomic_DNA"/>
</dbReference>
<comment type="caution">
    <text evidence="1">The sequence shown here is derived from an EMBL/GenBank/DDBJ whole genome shotgun (WGS) entry which is preliminary data.</text>
</comment>
<dbReference type="AlphaFoldDB" id="A0AAV4WZV0"/>
<gene>
    <name evidence="1" type="ORF">CEXT_27341</name>
</gene>
<sequence length="120" mass="13283">MQSARKWQEGSRDLPSGSKKKLLSIDDIPAESCLHCYPFSPAGLFITSSLESGSRLIDIHSHLKARLCIESSPVSGARWHDRPLRRVLSKLGRQLRRQLWASPVSVNQSPGNAGPTKIII</sequence>
<dbReference type="Proteomes" id="UP001054945">
    <property type="component" value="Unassembled WGS sequence"/>
</dbReference>
<organism evidence="1 2">
    <name type="scientific">Caerostris extrusa</name>
    <name type="common">Bark spider</name>
    <name type="synonym">Caerostris bankana</name>
    <dbReference type="NCBI Taxonomy" id="172846"/>
    <lineage>
        <taxon>Eukaryota</taxon>
        <taxon>Metazoa</taxon>
        <taxon>Ecdysozoa</taxon>
        <taxon>Arthropoda</taxon>
        <taxon>Chelicerata</taxon>
        <taxon>Arachnida</taxon>
        <taxon>Araneae</taxon>
        <taxon>Araneomorphae</taxon>
        <taxon>Entelegynae</taxon>
        <taxon>Araneoidea</taxon>
        <taxon>Araneidae</taxon>
        <taxon>Caerostris</taxon>
    </lineage>
</organism>